<dbReference type="EMBL" id="CAJJDP010000130">
    <property type="protein sequence ID" value="CAD8203715.1"/>
    <property type="molecule type" value="Genomic_DNA"/>
</dbReference>
<protein>
    <recommendedName>
        <fullName evidence="2">Kinesin motor domain-containing protein</fullName>
    </recommendedName>
</protein>
<dbReference type="InterPro" id="IPR001752">
    <property type="entry name" value="Kinesin_motor_dom"/>
</dbReference>
<evidence type="ECO:0000313" key="3">
    <source>
        <dbReference type="EMBL" id="CAD8203715.1"/>
    </source>
</evidence>
<reference evidence="3" key="1">
    <citation type="submission" date="2021-01" db="EMBL/GenBank/DDBJ databases">
        <authorList>
            <consortium name="Genoscope - CEA"/>
            <person name="William W."/>
        </authorList>
    </citation>
    <scope>NUCLEOTIDE SEQUENCE</scope>
</reference>
<dbReference type="GO" id="GO:0005874">
    <property type="term" value="C:microtubule"/>
    <property type="evidence" value="ECO:0007669"/>
    <property type="project" value="TreeGrafter"/>
</dbReference>
<evidence type="ECO:0000259" key="2">
    <source>
        <dbReference type="PROSITE" id="PS50067"/>
    </source>
</evidence>
<keyword evidence="1" id="KW-0067">ATP-binding</keyword>
<proteinExistence type="inferred from homology"/>
<keyword evidence="1" id="KW-0505">Motor protein</keyword>
<dbReference type="Proteomes" id="UP000683925">
    <property type="component" value="Unassembled WGS sequence"/>
</dbReference>
<comment type="caution">
    <text evidence="3">The sequence shown here is derived from an EMBL/GenBank/DDBJ whole genome shotgun (WGS) entry which is preliminary data.</text>
</comment>
<feature type="binding site" evidence="1">
    <location>
        <begin position="77"/>
        <end position="84"/>
    </location>
    <ligand>
        <name>ATP</name>
        <dbReference type="ChEBI" id="CHEBI:30616"/>
    </ligand>
</feature>
<dbReference type="AlphaFoldDB" id="A0A8S1XRD7"/>
<gene>
    <name evidence="3" type="ORF">POCTA_138.1.T1300169</name>
</gene>
<dbReference type="SMART" id="SM00129">
    <property type="entry name" value="KISc"/>
    <property type="match status" value="1"/>
</dbReference>
<dbReference type="GO" id="GO:0005524">
    <property type="term" value="F:ATP binding"/>
    <property type="evidence" value="ECO:0007669"/>
    <property type="project" value="UniProtKB-UniRule"/>
</dbReference>
<dbReference type="InterPro" id="IPR027640">
    <property type="entry name" value="Kinesin-like_fam"/>
</dbReference>
<dbReference type="FunFam" id="3.40.850.10:FF:000183">
    <property type="entry name" value="Kinesin-related protein"/>
    <property type="match status" value="1"/>
</dbReference>
<organism evidence="3 4">
    <name type="scientific">Paramecium octaurelia</name>
    <dbReference type="NCBI Taxonomy" id="43137"/>
    <lineage>
        <taxon>Eukaryota</taxon>
        <taxon>Sar</taxon>
        <taxon>Alveolata</taxon>
        <taxon>Ciliophora</taxon>
        <taxon>Intramacronucleata</taxon>
        <taxon>Oligohymenophorea</taxon>
        <taxon>Peniculida</taxon>
        <taxon>Parameciidae</taxon>
        <taxon>Paramecium</taxon>
    </lineage>
</organism>
<name>A0A8S1XRD7_PAROT</name>
<evidence type="ECO:0000313" key="4">
    <source>
        <dbReference type="Proteomes" id="UP000683925"/>
    </source>
</evidence>
<feature type="domain" description="Kinesin motor" evidence="2">
    <location>
        <begin position="4"/>
        <end position="287"/>
    </location>
</feature>
<dbReference type="GO" id="GO:0008017">
    <property type="term" value="F:microtubule binding"/>
    <property type="evidence" value="ECO:0007669"/>
    <property type="project" value="InterPro"/>
</dbReference>
<keyword evidence="4" id="KW-1185">Reference proteome</keyword>
<dbReference type="PANTHER" id="PTHR24115">
    <property type="entry name" value="KINESIN-RELATED"/>
    <property type="match status" value="1"/>
</dbReference>
<accession>A0A8S1XRD7</accession>
<sequence length="547" mass="63279">MSDNILVYLKVKPDQEEEGGLNIQDNTVKVISQSSFEEKTYQFNAIFQENHELHQHCIPIIDQAIRNQQNACIITYGQTQSGKSHALGFSLYNEGLLHSFLQYLFEQMQIQQVSISMLQLYMQSAIDLLSQDKSLKELRIRNKQNETYVENLTEVLAQNYQESLLICQEGIQKTQFSKLHTILTLKVMKSKIQFVEILGNNSINAKSPQSSNCITALFKVFSALLKQQGTQSQVFIPFRDSSLTMLLKNSLTPPSKIIVIGTILPKNSIETSQTIKALSSCTKVFQPQDNPNNTTYHNNATKARSVTPTITKQKPQDIVINNGQQQQQQQHNNLTNQIQYKELSEYLLKLLTKINSHACKLINQECLQHIDINQNLDKIISQVQQVSHQLLQVINGKINSQVNQTKTDGWQKALKFLYHTYEEEIQREDKLLKEKLLYIINEEEQYDLDSLRKILFPPKQEYTNTLFKTLTTLRKYTNTIQIPLSRENYRNQLTNDIMQKELGVMSNQNYESSGKQELTSFQSYTENLMSKFKWQSAQKQDYYGYQP</sequence>
<evidence type="ECO:0000256" key="1">
    <source>
        <dbReference type="PROSITE-ProRule" id="PRU00283"/>
    </source>
</evidence>
<dbReference type="PANTHER" id="PTHR24115:SF1004">
    <property type="entry name" value="KINESIN-LIKE PROTEIN KIF15"/>
    <property type="match status" value="1"/>
</dbReference>
<dbReference type="Pfam" id="PF00225">
    <property type="entry name" value="Kinesin"/>
    <property type="match status" value="1"/>
</dbReference>
<dbReference type="OrthoDB" id="298955at2759"/>
<dbReference type="PROSITE" id="PS50067">
    <property type="entry name" value="KINESIN_MOTOR_2"/>
    <property type="match status" value="1"/>
</dbReference>
<dbReference type="GO" id="GO:0007018">
    <property type="term" value="P:microtubule-based movement"/>
    <property type="evidence" value="ECO:0007669"/>
    <property type="project" value="InterPro"/>
</dbReference>
<dbReference type="GO" id="GO:0016887">
    <property type="term" value="F:ATP hydrolysis activity"/>
    <property type="evidence" value="ECO:0007669"/>
    <property type="project" value="TreeGrafter"/>
</dbReference>
<keyword evidence="1" id="KW-0547">Nucleotide-binding</keyword>
<dbReference type="GO" id="GO:0005871">
    <property type="term" value="C:kinesin complex"/>
    <property type="evidence" value="ECO:0007669"/>
    <property type="project" value="TreeGrafter"/>
</dbReference>
<dbReference type="OMA" id="INSHACK"/>
<dbReference type="GO" id="GO:0003777">
    <property type="term" value="F:microtubule motor activity"/>
    <property type="evidence" value="ECO:0007669"/>
    <property type="project" value="InterPro"/>
</dbReference>
<comment type="similarity">
    <text evidence="1">Belongs to the TRAFAC class myosin-kinesin ATPase superfamily. Kinesin family.</text>
</comment>